<organism evidence="8 9">
    <name type="scientific">Lacticaseibacillus paracasei subsp. paracasei Lpp126</name>
    <dbReference type="NCBI Taxonomy" id="1256206"/>
    <lineage>
        <taxon>Bacteria</taxon>
        <taxon>Bacillati</taxon>
        <taxon>Bacillota</taxon>
        <taxon>Bacilli</taxon>
        <taxon>Lactobacillales</taxon>
        <taxon>Lactobacillaceae</taxon>
        <taxon>Lacticaseibacillus</taxon>
    </lineage>
</organism>
<reference evidence="8 9" key="1">
    <citation type="journal article" date="2013" name="PLoS ONE">
        <title>Lactobacillus paracasei comparative genomics: towards species pan-genome definition and exploitation of diversity.</title>
        <authorList>
            <person name="Smokvina T."/>
            <person name="Wels M."/>
            <person name="Polka J."/>
            <person name="Chervaux C."/>
            <person name="Brisse S."/>
            <person name="Boekhorst J."/>
            <person name="van Hylckama Vlieg J.E."/>
            <person name="Siezen R.J."/>
        </authorList>
    </citation>
    <scope>NUCLEOTIDE SEQUENCE [LARGE SCALE GENOMIC DNA]</scope>
    <source>
        <strain evidence="8 9">Lpp126</strain>
    </source>
</reference>
<dbReference type="AlphaFoldDB" id="S2RVJ4"/>
<feature type="non-terminal residue" evidence="8">
    <location>
        <position position="1"/>
    </location>
</feature>
<feature type="domain" description="Type II secretion system protein GspF" evidence="7">
    <location>
        <begin position="120"/>
        <end position="203"/>
    </location>
</feature>
<gene>
    <name evidence="8" type="ORF">Lpp126_05210</name>
</gene>
<keyword evidence="5 6" id="KW-0472">Membrane</keyword>
<dbReference type="Proteomes" id="UP000014243">
    <property type="component" value="Unassembled WGS sequence"/>
</dbReference>
<feature type="transmembrane region" description="Helical" evidence="6">
    <location>
        <begin position="189"/>
        <end position="209"/>
    </location>
</feature>
<feature type="non-terminal residue" evidence="8">
    <location>
        <position position="233"/>
    </location>
</feature>
<dbReference type="InterPro" id="IPR018076">
    <property type="entry name" value="T2SS_GspF_dom"/>
</dbReference>
<feature type="transmembrane region" description="Helical" evidence="6">
    <location>
        <begin position="49"/>
        <end position="66"/>
    </location>
</feature>
<keyword evidence="3 6" id="KW-0812">Transmembrane</keyword>
<comment type="caution">
    <text evidence="8">The sequence shown here is derived from an EMBL/GenBank/DDBJ whole genome shotgun (WGS) entry which is preliminary data.</text>
</comment>
<dbReference type="EMBL" id="ANKC01000349">
    <property type="protein sequence ID" value="EPC82132.1"/>
    <property type="molecule type" value="Genomic_DNA"/>
</dbReference>
<evidence type="ECO:0000256" key="5">
    <source>
        <dbReference type="ARBA" id="ARBA00023136"/>
    </source>
</evidence>
<evidence type="ECO:0000256" key="1">
    <source>
        <dbReference type="ARBA" id="ARBA00004651"/>
    </source>
</evidence>
<evidence type="ECO:0000256" key="3">
    <source>
        <dbReference type="ARBA" id="ARBA00022692"/>
    </source>
</evidence>
<comment type="subcellular location">
    <subcellularLocation>
        <location evidence="1">Cell membrane</location>
        <topology evidence="1">Multi-pass membrane protein</topology>
    </subcellularLocation>
</comment>
<dbReference type="Pfam" id="PF00482">
    <property type="entry name" value="T2SSF"/>
    <property type="match status" value="1"/>
</dbReference>
<evidence type="ECO:0000313" key="8">
    <source>
        <dbReference type="EMBL" id="EPC82132.1"/>
    </source>
</evidence>
<evidence type="ECO:0000256" key="2">
    <source>
        <dbReference type="ARBA" id="ARBA00022475"/>
    </source>
</evidence>
<keyword evidence="4 6" id="KW-1133">Transmembrane helix</keyword>
<name>S2RVJ4_LACPA</name>
<keyword evidence="2" id="KW-1003">Cell membrane</keyword>
<proteinExistence type="predicted"/>
<feature type="transmembrane region" description="Helical" evidence="6">
    <location>
        <begin position="12"/>
        <end position="37"/>
    </location>
</feature>
<evidence type="ECO:0000313" key="9">
    <source>
        <dbReference type="Proteomes" id="UP000014243"/>
    </source>
</evidence>
<sequence length="233" mass="25761">SAESSSRIGQLLIYPLVLLGMLVTLQVVVVFGVLPALALPQSHLVHTQLMTMGGGLAAGLLIWLGWHRLTLAQRLQLLQRLPGVRGVMQVYYQFQFTAGAAHFLLAGAEIADFCRHLITVGGPLGDLGARIQQKIQQGAELADALHEAFVPPEVARLLTMGQTHHLVATSLKLFGEQLFLQLQQRLERLVNLVQPLLFCLLVAKFYWFICKFSYHSINLSEDDHATQTITGFT</sequence>
<evidence type="ECO:0000256" key="4">
    <source>
        <dbReference type="ARBA" id="ARBA00022989"/>
    </source>
</evidence>
<dbReference type="GO" id="GO:0005886">
    <property type="term" value="C:plasma membrane"/>
    <property type="evidence" value="ECO:0007669"/>
    <property type="project" value="UniProtKB-SubCell"/>
</dbReference>
<evidence type="ECO:0000259" key="7">
    <source>
        <dbReference type="Pfam" id="PF00482"/>
    </source>
</evidence>
<evidence type="ECO:0000256" key="6">
    <source>
        <dbReference type="SAM" id="Phobius"/>
    </source>
</evidence>
<accession>S2RVJ4</accession>
<protein>
    <submittedName>
        <fullName evidence="8">Type II secretory pathway/competence component</fullName>
    </submittedName>
</protein>